<dbReference type="EMBL" id="FNTH01000001">
    <property type="protein sequence ID" value="SED72976.1"/>
    <property type="molecule type" value="Genomic_DNA"/>
</dbReference>
<name>A0A1H5D280_9BRAD</name>
<dbReference type="Gene3D" id="3.10.180.10">
    <property type="entry name" value="2,3-Dihydroxybiphenyl 1,2-Dioxygenase, domain 1"/>
    <property type="match status" value="1"/>
</dbReference>
<organism evidence="2 3">
    <name type="scientific">Bradyrhizobium erythrophlei</name>
    <dbReference type="NCBI Taxonomy" id="1437360"/>
    <lineage>
        <taxon>Bacteria</taxon>
        <taxon>Pseudomonadati</taxon>
        <taxon>Pseudomonadota</taxon>
        <taxon>Alphaproteobacteria</taxon>
        <taxon>Hyphomicrobiales</taxon>
        <taxon>Nitrobacteraceae</taxon>
        <taxon>Bradyrhizobium</taxon>
    </lineage>
</organism>
<evidence type="ECO:0000313" key="2">
    <source>
        <dbReference type="EMBL" id="SED72976.1"/>
    </source>
</evidence>
<dbReference type="RefSeq" id="WP_092122038.1">
    <property type="nucleotide sequence ID" value="NZ_FNTH01000001.1"/>
</dbReference>
<evidence type="ECO:0000313" key="3">
    <source>
        <dbReference type="Proteomes" id="UP000198992"/>
    </source>
</evidence>
<gene>
    <name evidence="2" type="ORF">SAMN05444164_5613</name>
</gene>
<dbReference type="OrthoDB" id="9812656at2"/>
<sequence length="116" mass="12434">MKLKQAYLTAAKPEALAGFYEALGLPIRFADGGKWIQFAGEKAAFCIASPAESVSVPSRNAVLVFEVDDLEGALKRAQAQGAQALGEVRDMGAHGRVADFRDPENNTIQLFQAAPR</sequence>
<dbReference type="InterPro" id="IPR052164">
    <property type="entry name" value="Anthracycline_SecMetBiosynth"/>
</dbReference>
<dbReference type="PANTHER" id="PTHR33993">
    <property type="entry name" value="GLYOXALASE-RELATED"/>
    <property type="match status" value="1"/>
</dbReference>
<reference evidence="2 3" key="1">
    <citation type="submission" date="2016-10" db="EMBL/GenBank/DDBJ databases">
        <authorList>
            <person name="de Groot N.N."/>
        </authorList>
    </citation>
    <scope>NUCLEOTIDE SEQUENCE [LARGE SCALE GENOMIC DNA]</scope>
    <source>
        <strain evidence="2 3">MT12</strain>
    </source>
</reference>
<proteinExistence type="predicted"/>
<dbReference type="PROSITE" id="PS51819">
    <property type="entry name" value="VOC"/>
    <property type="match status" value="1"/>
</dbReference>
<protein>
    <recommendedName>
        <fullName evidence="1">VOC domain-containing protein</fullName>
    </recommendedName>
</protein>
<dbReference type="Pfam" id="PF00903">
    <property type="entry name" value="Glyoxalase"/>
    <property type="match status" value="1"/>
</dbReference>
<dbReference type="Proteomes" id="UP000198992">
    <property type="component" value="Unassembled WGS sequence"/>
</dbReference>
<accession>A0A1H5D280</accession>
<dbReference type="InterPro" id="IPR029068">
    <property type="entry name" value="Glyas_Bleomycin-R_OHBP_Dase"/>
</dbReference>
<dbReference type="PANTHER" id="PTHR33993:SF14">
    <property type="entry name" value="GB|AAF24581.1"/>
    <property type="match status" value="1"/>
</dbReference>
<dbReference type="SUPFAM" id="SSF54593">
    <property type="entry name" value="Glyoxalase/Bleomycin resistance protein/Dihydroxybiphenyl dioxygenase"/>
    <property type="match status" value="1"/>
</dbReference>
<feature type="domain" description="VOC" evidence="1">
    <location>
        <begin position="2"/>
        <end position="113"/>
    </location>
</feature>
<evidence type="ECO:0000259" key="1">
    <source>
        <dbReference type="PROSITE" id="PS51819"/>
    </source>
</evidence>
<dbReference type="AlphaFoldDB" id="A0A1H5D280"/>
<dbReference type="InterPro" id="IPR037523">
    <property type="entry name" value="VOC_core"/>
</dbReference>
<dbReference type="InterPro" id="IPR004360">
    <property type="entry name" value="Glyas_Fos-R_dOase_dom"/>
</dbReference>